<dbReference type="EMBL" id="CP024700">
    <property type="protein sequence ID" value="ATV62008.1"/>
    <property type="molecule type" value="Genomic_DNA"/>
</dbReference>
<proteinExistence type="predicted"/>
<dbReference type="RefSeq" id="WP_099987903.1">
    <property type="nucleotide sequence ID" value="NZ_CP024700.1"/>
</dbReference>
<keyword evidence="1" id="KW-1133">Transmembrane helix</keyword>
<keyword evidence="1" id="KW-0812">Transmembrane</keyword>
<name>A0AAD0AM80_9FUSO</name>
<reference evidence="2 3" key="1">
    <citation type="submission" date="2017-11" db="EMBL/GenBank/DDBJ databases">
        <title>Genome sequencing of Fusobacterium periodonticum KCOM 1263.</title>
        <authorList>
            <person name="Kook J.-K."/>
            <person name="Park S.-N."/>
            <person name="Lim Y.K."/>
        </authorList>
    </citation>
    <scope>NUCLEOTIDE SEQUENCE [LARGE SCALE GENOMIC DNA]</scope>
    <source>
        <strain evidence="2 3">KCOM 1263</strain>
    </source>
</reference>
<feature type="transmembrane region" description="Helical" evidence="1">
    <location>
        <begin position="107"/>
        <end position="130"/>
    </location>
</feature>
<feature type="transmembrane region" description="Helical" evidence="1">
    <location>
        <begin position="6"/>
        <end position="24"/>
    </location>
</feature>
<accession>A0AAD0AM80</accession>
<gene>
    <name evidence="2" type="ORF">CTM74_09275</name>
</gene>
<organism evidence="2 3">
    <name type="scientific">Fusobacterium pseudoperiodonticum</name>
    <dbReference type="NCBI Taxonomy" id="2663009"/>
    <lineage>
        <taxon>Bacteria</taxon>
        <taxon>Fusobacteriati</taxon>
        <taxon>Fusobacteriota</taxon>
        <taxon>Fusobacteriia</taxon>
        <taxon>Fusobacteriales</taxon>
        <taxon>Fusobacteriaceae</taxon>
        <taxon>Fusobacterium</taxon>
    </lineage>
</organism>
<protein>
    <submittedName>
        <fullName evidence="2">Uncharacterized protein</fullName>
    </submittedName>
</protein>
<keyword evidence="3" id="KW-1185">Reference proteome</keyword>
<dbReference type="AlphaFoldDB" id="A0AAD0AM80"/>
<dbReference type="Proteomes" id="UP000228552">
    <property type="component" value="Chromosome"/>
</dbReference>
<evidence type="ECO:0000256" key="1">
    <source>
        <dbReference type="SAM" id="Phobius"/>
    </source>
</evidence>
<feature type="transmembrane region" description="Helical" evidence="1">
    <location>
        <begin position="63"/>
        <end position="87"/>
    </location>
</feature>
<sequence length="261" mass="31483">MGDLAYMMLMPFLFFFLFFLAYLFRKRKVEKILFAELDESEKDLEARDFFYNILKMERSAKSFYYLEVIFLIINTFFILFGGYKTYLEEVEFIKEFPSFSISPLSSVLIKFMAPIIMWVLVFFLFIFAMIMKKKENKRITEMLDNLEKVKHLKFAKEDFLKSDRILATGVVSMSDIKLGDRYLFSVYPAYIIPYIYIQKIKVERFYRHHGGSIYYLDITLKRTFQNIKIYFAKEDVAEKVKEFILEKNKNLNEKENTKWDI</sequence>
<evidence type="ECO:0000313" key="2">
    <source>
        <dbReference type="EMBL" id="ATV62008.1"/>
    </source>
</evidence>
<keyword evidence="1" id="KW-0472">Membrane</keyword>
<evidence type="ECO:0000313" key="3">
    <source>
        <dbReference type="Proteomes" id="UP000228552"/>
    </source>
</evidence>